<evidence type="ECO:0000259" key="3">
    <source>
        <dbReference type="SMART" id="SM00385"/>
    </source>
</evidence>
<keyword evidence="1 2" id="KW-0195">Cyclin</keyword>
<dbReference type="InterPro" id="IPR006671">
    <property type="entry name" value="Cyclin_N"/>
</dbReference>
<organism evidence="4 5">
    <name type="scientific">Ditylenchus dipsaci</name>
    <dbReference type="NCBI Taxonomy" id="166011"/>
    <lineage>
        <taxon>Eukaryota</taxon>
        <taxon>Metazoa</taxon>
        <taxon>Ecdysozoa</taxon>
        <taxon>Nematoda</taxon>
        <taxon>Chromadorea</taxon>
        <taxon>Rhabditida</taxon>
        <taxon>Tylenchina</taxon>
        <taxon>Tylenchomorpha</taxon>
        <taxon>Sphaerularioidea</taxon>
        <taxon>Anguinidae</taxon>
        <taxon>Anguininae</taxon>
        <taxon>Ditylenchus</taxon>
    </lineage>
</organism>
<evidence type="ECO:0000313" key="5">
    <source>
        <dbReference type="WBParaSite" id="jg23867"/>
    </source>
</evidence>
<dbReference type="Pfam" id="PF00134">
    <property type="entry name" value="Cyclin_N"/>
    <property type="match status" value="1"/>
</dbReference>
<dbReference type="Proteomes" id="UP000887574">
    <property type="component" value="Unplaced"/>
</dbReference>
<dbReference type="Pfam" id="PF02984">
    <property type="entry name" value="Cyclin_C"/>
    <property type="match status" value="1"/>
</dbReference>
<dbReference type="InterPro" id="IPR013763">
    <property type="entry name" value="Cyclin-like_dom"/>
</dbReference>
<name>A0A915DUP1_9BILA</name>
<accession>A0A915DUP1</accession>
<dbReference type="InterPro" id="IPR004367">
    <property type="entry name" value="Cyclin_C-dom"/>
</dbReference>
<evidence type="ECO:0000256" key="2">
    <source>
        <dbReference type="RuleBase" id="RU000383"/>
    </source>
</evidence>
<protein>
    <submittedName>
        <fullName evidence="5">Cyclin-like domain-containing protein</fullName>
    </submittedName>
</protein>
<dbReference type="InterPro" id="IPR036915">
    <property type="entry name" value="Cyclin-like_sf"/>
</dbReference>
<reference evidence="5" key="1">
    <citation type="submission" date="2022-11" db="UniProtKB">
        <authorList>
            <consortium name="WormBaseParasite"/>
        </authorList>
    </citation>
    <scope>IDENTIFICATION</scope>
</reference>
<proteinExistence type="inferred from homology"/>
<keyword evidence="4" id="KW-1185">Reference proteome</keyword>
<dbReference type="SUPFAM" id="SSF47954">
    <property type="entry name" value="Cyclin-like"/>
    <property type="match status" value="1"/>
</dbReference>
<dbReference type="InterPro" id="IPR039361">
    <property type="entry name" value="Cyclin"/>
</dbReference>
<evidence type="ECO:0000313" key="4">
    <source>
        <dbReference type="Proteomes" id="UP000887574"/>
    </source>
</evidence>
<dbReference type="PANTHER" id="PTHR10177">
    <property type="entry name" value="CYCLINS"/>
    <property type="match status" value="1"/>
</dbReference>
<dbReference type="SMART" id="SM00385">
    <property type="entry name" value="CYCLIN"/>
    <property type="match status" value="1"/>
</dbReference>
<dbReference type="AlphaFoldDB" id="A0A915DUP1"/>
<evidence type="ECO:0000256" key="1">
    <source>
        <dbReference type="ARBA" id="ARBA00023127"/>
    </source>
</evidence>
<sequence>MSDGPYTLSSVLLHSLLHKEQNVKLCASLSSLNESSNKRSSVECCVSSAERDTEVRWICAIGRKLGLGLNTVGLTIAILDRILCTVLVRSKYINCVAVAALYLAVKLHEEYNSDEVDDNEQENSKTVLDAAHLVSKLKLHYSVAELNRMERSLLRVLNWDLMLPSCDRFLQAMLVVIGAPHLAESLVLRENFESVVSEWQLVCAFRPSILALSLLSLMLQMSSPEWFRITQSLKQIFQVDEMQFMKCRSQMAEVLQRQHLSKQNSKIHKSKNIDTQTFDNLPACNKSRKRSRQAFVDDLANDDYYFSNNASKEDDEDEAKLKKDVLHVLYNILNAQQD</sequence>
<feature type="domain" description="Cyclin-like" evidence="3">
    <location>
        <begin position="56"/>
        <end position="155"/>
    </location>
</feature>
<dbReference type="WBParaSite" id="jg23867">
    <property type="protein sequence ID" value="jg23867"/>
    <property type="gene ID" value="jg23867"/>
</dbReference>
<comment type="similarity">
    <text evidence="2">Belongs to the cyclin family.</text>
</comment>
<dbReference type="Gene3D" id="1.10.472.10">
    <property type="entry name" value="Cyclin-like"/>
    <property type="match status" value="2"/>
</dbReference>